<reference evidence="1 2" key="1">
    <citation type="journal article" date="2018" name="Sci. Rep.">
        <title>Genomic signatures of local adaptation to the degree of environmental predictability in rotifers.</title>
        <authorList>
            <person name="Franch-Gras L."/>
            <person name="Hahn C."/>
            <person name="Garcia-Roger E.M."/>
            <person name="Carmona M.J."/>
            <person name="Serra M."/>
            <person name="Gomez A."/>
        </authorList>
    </citation>
    <scope>NUCLEOTIDE SEQUENCE [LARGE SCALE GENOMIC DNA]</scope>
    <source>
        <strain evidence="1">HYR1</strain>
    </source>
</reference>
<gene>
    <name evidence="1" type="ORF">BpHYR1_007047</name>
</gene>
<keyword evidence="2" id="KW-1185">Reference proteome</keyword>
<dbReference type="AlphaFoldDB" id="A0A3M7S868"/>
<dbReference type="Proteomes" id="UP000276133">
    <property type="component" value="Unassembled WGS sequence"/>
</dbReference>
<organism evidence="1 2">
    <name type="scientific">Brachionus plicatilis</name>
    <name type="common">Marine rotifer</name>
    <name type="synonym">Brachionus muelleri</name>
    <dbReference type="NCBI Taxonomy" id="10195"/>
    <lineage>
        <taxon>Eukaryota</taxon>
        <taxon>Metazoa</taxon>
        <taxon>Spiralia</taxon>
        <taxon>Gnathifera</taxon>
        <taxon>Rotifera</taxon>
        <taxon>Eurotatoria</taxon>
        <taxon>Monogononta</taxon>
        <taxon>Pseudotrocha</taxon>
        <taxon>Ploima</taxon>
        <taxon>Brachionidae</taxon>
        <taxon>Brachionus</taxon>
    </lineage>
</organism>
<protein>
    <submittedName>
        <fullName evidence="1">Uncharacterized protein</fullName>
    </submittedName>
</protein>
<evidence type="ECO:0000313" key="1">
    <source>
        <dbReference type="EMBL" id="RNA31855.1"/>
    </source>
</evidence>
<accession>A0A3M7S868</accession>
<comment type="caution">
    <text evidence="1">The sequence shown here is derived from an EMBL/GenBank/DDBJ whole genome shotgun (WGS) entry which is preliminary data.</text>
</comment>
<sequence>MLKYIISNDHTTIYMPTIHNQIDAAKDQYLGLHRWTDFLRSPVNSSLSFKIGSKRDYPVILSADNIFCYQTGHLRFGNFFDNIFCYPHDNKTGGDQFDNKICYQLITLPLHVTPFIVICHYVSNTGVFSYQLKRNFYGNLEKPNQPLKFISKQNKDRSYQPSWCQSLSSELPKHVL</sequence>
<evidence type="ECO:0000313" key="2">
    <source>
        <dbReference type="Proteomes" id="UP000276133"/>
    </source>
</evidence>
<name>A0A3M7S868_BRAPC</name>
<proteinExistence type="predicted"/>
<dbReference type="EMBL" id="REGN01001887">
    <property type="protein sequence ID" value="RNA31855.1"/>
    <property type="molecule type" value="Genomic_DNA"/>
</dbReference>